<keyword evidence="2" id="KW-1185">Reference proteome</keyword>
<dbReference type="Proteomes" id="UP000233551">
    <property type="component" value="Unassembled WGS sequence"/>
</dbReference>
<evidence type="ECO:0000313" key="2">
    <source>
        <dbReference type="Proteomes" id="UP000233551"/>
    </source>
</evidence>
<evidence type="ECO:0000313" key="1">
    <source>
        <dbReference type="EMBL" id="PKI75812.1"/>
    </source>
</evidence>
<gene>
    <name evidence="1" type="ORF">CRG98_003727</name>
</gene>
<dbReference type="AlphaFoldDB" id="A0A2I0L542"/>
<accession>A0A2I0L542</accession>
<dbReference type="EMBL" id="PGOL01000148">
    <property type="protein sequence ID" value="PKI75812.1"/>
    <property type="molecule type" value="Genomic_DNA"/>
</dbReference>
<reference evidence="1 2" key="1">
    <citation type="submission" date="2017-11" db="EMBL/GenBank/DDBJ databases">
        <title>De-novo sequencing of pomegranate (Punica granatum L.) genome.</title>
        <authorList>
            <person name="Akparov Z."/>
            <person name="Amiraslanov A."/>
            <person name="Hajiyeva S."/>
            <person name="Abbasov M."/>
            <person name="Kaur K."/>
            <person name="Hamwieh A."/>
            <person name="Solovyev V."/>
            <person name="Salamov A."/>
            <person name="Braich B."/>
            <person name="Kosarev P."/>
            <person name="Mahmoud A."/>
            <person name="Hajiyev E."/>
            <person name="Babayeva S."/>
            <person name="Izzatullayeva V."/>
            <person name="Mammadov A."/>
            <person name="Mammadov A."/>
            <person name="Sharifova S."/>
            <person name="Ojaghi J."/>
            <person name="Eynullazada K."/>
            <person name="Bayramov B."/>
            <person name="Abdulazimova A."/>
            <person name="Shahmuradov I."/>
        </authorList>
    </citation>
    <scope>NUCLEOTIDE SEQUENCE [LARGE SCALE GENOMIC DNA]</scope>
    <source>
        <strain evidence="2">cv. AG2017</strain>
        <tissue evidence="1">Leaf</tissue>
    </source>
</reference>
<name>A0A2I0L542_PUNGR</name>
<comment type="caution">
    <text evidence="1">The sequence shown here is derived from an EMBL/GenBank/DDBJ whole genome shotgun (WGS) entry which is preliminary data.</text>
</comment>
<proteinExistence type="predicted"/>
<protein>
    <submittedName>
        <fullName evidence="1">Uncharacterized protein</fullName>
    </submittedName>
</protein>
<sequence>MGCWQVSKPEAVKNECETLSAEQQNRGCETLDVKQRCETLNVVEAVLRVLYRLECGLSSGPACTLLGVFTFPWGRVMDTREKESPLILLQPEGEGQISYLGLGVWNT</sequence>
<organism evidence="1 2">
    <name type="scientific">Punica granatum</name>
    <name type="common">Pomegranate</name>
    <dbReference type="NCBI Taxonomy" id="22663"/>
    <lineage>
        <taxon>Eukaryota</taxon>
        <taxon>Viridiplantae</taxon>
        <taxon>Streptophyta</taxon>
        <taxon>Embryophyta</taxon>
        <taxon>Tracheophyta</taxon>
        <taxon>Spermatophyta</taxon>
        <taxon>Magnoliopsida</taxon>
        <taxon>eudicotyledons</taxon>
        <taxon>Gunneridae</taxon>
        <taxon>Pentapetalae</taxon>
        <taxon>rosids</taxon>
        <taxon>malvids</taxon>
        <taxon>Myrtales</taxon>
        <taxon>Lythraceae</taxon>
        <taxon>Punica</taxon>
    </lineage>
</organism>